<dbReference type="PANTHER" id="PTHR43201:SF8">
    <property type="entry name" value="ACYL-COA SYNTHETASE FAMILY MEMBER 3"/>
    <property type="match status" value="1"/>
</dbReference>
<evidence type="ECO:0000313" key="5">
    <source>
        <dbReference type="Proteomes" id="UP000826722"/>
    </source>
</evidence>
<dbReference type="InterPro" id="IPR042099">
    <property type="entry name" value="ANL_N_sf"/>
</dbReference>
<protein>
    <submittedName>
        <fullName evidence="4">AMP-ligase</fullName>
    </submittedName>
</protein>
<feature type="domain" description="AMP-binding enzyme C-terminal" evidence="3">
    <location>
        <begin position="368"/>
        <end position="437"/>
    </location>
</feature>
<sequence>MSHSNTPTQYPLVSHQSVNEILAWRKGVAITVAQFLDDVAQLAAIMPTGNYLLNICHDRYHFTVGLAAAIVSGKVSLLPPNHTPEMVRQLKDFAPDVFCLHDSANCTIDLPLMRYPAERDIQPKELAKREIPEIDALQQVAILFTSGTTGRPLPHAKCWGALVRNVRAEAERLGLLSDRSYAILGTVPPQHMYGLESTVMVALQSGNALVSGHPFYPADICEAIEALPAPRVLVSTPVHMRLLLESELDVAELALVVSATAPLSPQLALAIEAKTQCPLIEIYGSTETGQVASRRPTQSDEWQLLPGVQLTQRGADIWATGAHIEVPVPLNDVIETTRENHFLLCGRTSDIINIAGKRGSLASLNHLLNSIPGVLDGAFFMPDEISHDHVTRLVACVVAPTLDLQVLMQALRERMDAVFLPRRLIFVDALPRNSTGKLPRESLKTLIEAEIGKQVA</sequence>
<dbReference type="RefSeq" id="WP_221763252.1">
    <property type="nucleotide sequence ID" value="NZ_AP024110.1"/>
</dbReference>
<proteinExistence type="inferred from homology"/>
<dbReference type="PANTHER" id="PTHR43201">
    <property type="entry name" value="ACYL-COA SYNTHETASE"/>
    <property type="match status" value="1"/>
</dbReference>
<comment type="similarity">
    <text evidence="1">Belongs to the ATP-dependent AMP-binding enzyme family.</text>
</comment>
<keyword evidence="5" id="KW-1185">Reference proteome</keyword>
<dbReference type="Gene3D" id="3.30.300.30">
    <property type="match status" value="1"/>
</dbReference>
<gene>
    <name evidence="4" type="ORF">ZMTM_13890</name>
</gene>
<accession>A0A8D5G0J4</accession>
<dbReference type="Pfam" id="PF00501">
    <property type="entry name" value="AMP-binding"/>
    <property type="match status" value="1"/>
</dbReference>
<evidence type="ECO:0000256" key="1">
    <source>
        <dbReference type="ARBA" id="ARBA00006432"/>
    </source>
</evidence>
<evidence type="ECO:0000313" key="4">
    <source>
        <dbReference type="EMBL" id="BCM25130.1"/>
    </source>
</evidence>
<dbReference type="GO" id="GO:0006631">
    <property type="term" value="P:fatty acid metabolic process"/>
    <property type="evidence" value="ECO:0007669"/>
    <property type="project" value="TreeGrafter"/>
</dbReference>
<dbReference type="Proteomes" id="UP000826722">
    <property type="component" value="Chromosome"/>
</dbReference>
<dbReference type="SUPFAM" id="SSF56801">
    <property type="entry name" value="Acetyl-CoA synthetase-like"/>
    <property type="match status" value="1"/>
</dbReference>
<evidence type="ECO:0000259" key="3">
    <source>
        <dbReference type="Pfam" id="PF13193"/>
    </source>
</evidence>
<dbReference type="AlphaFoldDB" id="A0A8D5G0J4"/>
<dbReference type="InterPro" id="IPR025110">
    <property type="entry name" value="AMP-bd_C"/>
</dbReference>
<dbReference type="InterPro" id="IPR000873">
    <property type="entry name" value="AMP-dep_synth/lig_dom"/>
</dbReference>
<evidence type="ECO:0000259" key="2">
    <source>
        <dbReference type="Pfam" id="PF00501"/>
    </source>
</evidence>
<dbReference type="GO" id="GO:0031956">
    <property type="term" value="F:medium-chain fatty acid-CoA ligase activity"/>
    <property type="evidence" value="ECO:0007669"/>
    <property type="project" value="TreeGrafter"/>
</dbReference>
<dbReference type="InterPro" id="IPR045851">
    <property type="entry name" value="AMP-bd_C_sf"/>
</dbReference>
<dbReference type="EMBL" id="AP024110">
    <property type="protein sequence ID" value="BCM25130.1"/>
    <property type="molecule type" value="Genomic_DNA"/>
</dbReference>
<dbReference type="Gene3D" id="3.40.50.12780">
    <property type="entry name" value="N-terminal domain of ligase-like"/>
    <property type="match status" value="1"/>
</dbReference>
<organism evidence="4 5">
    <name type="scientific">Methyloradius palustris</name>
    <dbReference type="NCBI Taxonomy" id="2778876"/>
    <lineage>
        <taxon>Bacteria</taxon>
        <taxon>Pseudomonadati</taxon>
        <taxon>Pseudomonadota</taxon>
        <taxon>Betaproteobacteria</taxon>
        <taxon>Nitrosomonadales</taxon>
        <taxon>Methylophilaceae</taxon>
        <taxon>Methyloradius</taxon>
    </lineage>
</organism>
<reference evidence="4" key="1">
    <citation type="journal article" date="2021" name="Arch. Microbiol.">
        <title>Methyloradius palustris gen. nov., sp. nov., a methanol-oxidizing bacterium isolated from snow.</title>
        <authorList>
            <person name="Miyadera T."/>
            <person name="Kojima H."/>
            <person name="Fukui M."/>
        </authorList>
    </citation>
    <scope>NUCLEOTIDE SEQUENCE</scope>
    <source>
        <strain evidence="4">Zm11</strain>
    </source>
</reference>
<dbReference type="KEGG" id="mpau:ZMTM_13890"/>
<name>A0A8D5G0J4_9PROT</name>
<dbReference type="Pfam" id="PF13193">
    <property type="entry name" value="AMP-binding_C"/>
    <property type="match status" value="1"/>
</dbReference>
<feature type="domain" description="AMP-dependent synthetase/ligase" evidence="2">
    <location>
        <begin position="127"/>
        <end position="306"/>
    </location>
</feature>